<evidence type="ECO:0000313" key="2">
    <source>
        <dbReference type="Proteomes" id="UP000647587"/>
    </source>
</evidence>
<dbReference type="RefSeq" id="WP_189003638.1">
    <property type="nucleotide sequence ID" value="NZ_BMPP01000001.1"/>
</dbReference>
<name>A0ABQ2ELJ7_9DEIO</name>
<sequence>MHMEQLGSVAISLEEARHGKEGRLADLAVFEQLLALLLAHDLPPEKFDLYDDPDSGKRNVPFDEEHFIRLLADSDAHALPVFFRRTAPAYEFSVGSLVRPRLSPFAVFSDSGPRSLEDLFRFADDLCALFQPVYGGLAFDWPGESEQVTAFNQMLRTRTVHKYGFESAAVRNYVGPEIRDRFDFRQLQDLGAHVVELPGNAVRIDLTQRPWDASFEVLYRQMQRINSSLAAQGLMGDYSRSLLKKPGPNWPAVSVS</sequence>
<proteinExistence type="predicted"/>
<gene>
    <name evidence="1" type="ORF">GCM10008955_01770</name>
</gene>
<organism evidence="1 2">
    <name type="scientific">Deinococcus malanensis</name>
    <dbReference type="NCBI Taxonomy" id="1706855"/>
    <lineage>
        <taxon>Bacteria</taxon>
        <taxon>Thermotogati</taxon>
        <taxon>Deinococcota</taxon>
        <taxon>Deinococci</taxon>
        <taxon>Deinococcales</taxon>
        <taxon>Deinococcaceae</taxon>
        <taxon>Deinococcus</taxon>
    </lineage>
</organism>
<evidence type="ECO:0000313" key="1">
    <source>
        <dbReference type="EMBL" id="GGK12198.1"/>
    </source>
</evidence>
<keyword evidence="2" id="KW-1185">Reference proteome</keyword>
<protein>
    <submittedName>
        <fullName evidence="1">Uncharacterized protein</fullName>
    </submittedName>
</protein>
<accession>A0ABQ2ELJ7</accession>
<comment type="caution">
    <text evidence="1">The sequence shown here is derived from an EMBL/GenBank/DDBJ whole genome shotgun (WGS) entry which is preliminary data.</text>
</comment>
<dbReference type="EMBL" id="BMPP01000001">
    <property type="protein sequence ID" value="GGK12198.1"/>
    <property type="molecule type" value="Genomic_DNA"/>
</dbReference>
<reference evidence="2" key="1">
    <citation type="journal article" date="2019" name="Int. J. Syst. Evol. Microbiol.">
        <title>The Global Catalogue of Microorganisms (GCM) 10K type strain sequencing project: providing services to taxonomists for standard genome sequencing and annotation.</title>
        <authorList>
            <consortium name="The Broad Institute Genomics Platform"/>
            <consortium name="The Broad Institute Genome Sequencing Center for Infectious Disease"/>
            <person name="Wu L."/>
            <person name="Ma J."/>
        </authorList>
    </citation>
    <scope>NUCLEOTIDE SEQUENCE [LARGE SCALE GENOMIC DNA]</scope>
    <source>
        <strain evidence="2">JCM 30331</strain>
    </source>
</reference>
<dbReference type="Proteomes" id="UP000647587">
    <property type="component" value="Unassembled WGS sequence"/>
</dbReference>